<dbReference type="PROSITE" id="PS51469">
    <property type="entry name" value="SUN"/>
    <property type="match status" value="1"/>
</dbReference>
<proteinExistence type="predicted"/>
<organism evidence="8 9">
    <name type="scientific">Hermanssonia centrifuga</name>
    <dbReference type="NCBI Taxonomy" id="98765"/>
    <lineage>
        <taxon>Eukaryota</taxon>
        <taxon>Fungi</taxon>
        <taxon>Dikarya</taxon>
        <taxon>Basidiomycota</taxon>
        <taxon>Agaricomycotina</taxon>
        <taxon>Agaricomycetes</taxon>
        <taxon>Polyporales</taxon>
        <taxon>Meruliaceae</taxon>
        <taxon>Hermanssonia</taxon>
    </lineage>
</organism>
<keyword evidence="4 6" id="KW-0472">Membrane</keyword>
<evidence type="ECO:0000313" key="8">
    <source>
        <dbReference type="EMBL" id="PSR73278.1"/>
    </source>
</evidence>
<name>A0A2R6NML4_9APHY</name>
<dbReference type="Pfam" id="PF07738">
    <property type="entry name" value="Sad1_UNC"/>
    <property type="match status" value="2"/>
</dbReference>
<evidence type="ECO:0000256" key="4">
    <source>
        <dbReference type="ARBA" id="ARBA00023136"/>
    </source>
</evidence>
<accession>A0A2R6NML4</accession>
<evidence type="ECO:0000256" key="2">
    <source>
        <dbReference type="ARBA" id="ARBA00022692"/>
    </source>
</evidence>
<dbReference type="InterPro" id="IPR012919">
    <property type="entry name" value="SUN_dom"/>
</dbReference>
<evidence type="ECO:0000313" key="9">
    <source>
        <dbReference type="Proteomes" id="UP000186601"/>
    </source>
</evidence>
<dbReference type="OrthoDB" id="342281at2759"/>
<evidence type="ECO:0000256" key="3">
    <source>
        <dbReference type="ARBA" id="ARBA00022989"/>
    </source>
</evidence>
<feature type="region of interest" description="Disordered" evidence="5">
    <location>
        <begin position="1"/>
        <end position="24"/>
    </location>
</feature>
<feature type="compositionally biased region" description="Basic and acidic residues" evidence="5">
    <location>
        <begin position="11"/>
        <end position="24"/>
    </location>
</feature>
<dbReference type="AlphaFoldDB" id="A0A2R6NML4"/>
<dbReference type="InterPro" id="IPR045119">
    <property type="entry name" value="SUN1-5"/>
</dbReference>
<evidence type="ECO:0000256" key="1">
    <source>
        <dbReference type="ARBA" id="ARBA00004370"/>
    </source>
</evidence>
<dbReference type="EMBL" id="MLYV02001090">
    <property type="protein sequence ID" value="PSR73278.1"/>
    <property type="molecule type" value="Genomic_DNA"/>
</dbReference>
<sequence length="339" mass="37600">MAPDLSSSHFVFEEPPRGDIHQNEARQTAVHFEVDSDLSEEETPDLNTADLALKPHISFAQIVAIAFTILLVGNLFIINPLPPNPLVSAKGVINSLADYVRHGHSSPLVLNYTSDINTIYTKSHLHDLSPESLAILVQLAEERVQRILYGPVMQRDYALAVDGGKISCRLTSGCRVWRLAMGRWSPPDVILDENTQMGNCWSIPVQPVQVGVVLAQQIHPTHIVIDHIPRDIAADILQAPHSILVWGIVEGAANVERLKSLGDSVDQRGPTYSAGHVYVLLARFEYDIHAQYAVQAFPVIEEVRLSEMDFGVIVMEMEDNWGSDTTCIYRVRIHGIPSI</sequence>
<dbReference type="PANTHER" id="PTHR12911:SF8">
    <property type="entry name" value="KLAROID PROTEIN-RELATED"/>
    <property type="match status" value="1"/>
</dbReference>
<evidence type="ECO:0000256" key="5">
    <source>
        <dbReference type="SAM" id="MobiDB-lite"/>
    </source>
</evidence>
<dbReference type="GO" id="GO:0043495">
    <property type="term" value="F:protein-membrane adaptor activity"/>
    <property type="evidence" value="ECO:0007669"/>
    <property type="project" value="TreeGrafter"/>
</dbReference>
<gene>
    <name evidence="8" type="ORF">PHLCEN_2v10864</name>
</gene>
<feature type="domain" description="SUN" evidence="7">
    <location>
        <begin position="141"/>
        <end position="338"/>
    </location>
</feature>
<dbReference type="Proteomes" id="UP000186601">
    <property type="component" value="Unassembled WGS sequence"/>
</dbReference>
<reference evidence="8 9" key="1">
    <citation type="submission" date="2018-02" db="EMBL/GenBank/DDBJ databases">
        <title>Genome sequence of the basidiomycete white-rot fungus Phlebia centrifuga.</title>
        <authorList>
            <person name="Granchi Z."/>
            <person name="Peng M."/>
            <person name="de Vries R.P."/>
            <person name="Hilden K."/>
            <person name="Makela M.R."/>
            <person name="Grigoriev I."/>
            <person name="Riley R."/>
        </authorList>
    </citation>
    <scope>NUCLEOTIDE SEQUENCE [LARGE SCALE GENOMIC DNA]</scope>
    <source>
        <strain evidence="8 9">FBCC195</strain>
    </source>
</reference>
<keyword evidence="3 6" id="KW-1133">Transmembrane helix</keyword>
<evidence type="ECO:0000259" key="7">
    <source>
        <dbReference type="PROSITE" id="PS51469"/>
    </source>
</evidence>
<keyword evidence="2 6" id="KW-0812">Transmembrane</keyword>
<comment type="subcellular location">
    <subcellularLocation>
        <location evidence="1">Membrane</location>
    </subcellularLocation>
</comment>
<dbReference type="GO" id="GO:0034993">
    <property type="term" value="C:meiotic nuclear membrane microtubule tethering complex"/>
    <property type="evidence" value="ECO:0007669"/>
    <property type="project" value="TreeGrafter"/>
</dbReference>
<feature type="transmembrane region" description="Helical" evidence="6">
    <location>
        <begin position="57"/>
        <end position="78"/>
    </location>
</feature>
<dbReference type="Gene3D" id="2.60.120.260">
    <property type="entry name" value="Galactose-binding domain-like"/>
    <property type="match status" value="1"/>
</dbReference>
<protein>
    <recommendedName>
        <fullName evidence="7">SUN domain-containing protein</fullName>
    </recommendedName>
</protein>
<evidence type="ECO:0000256" key="6">
    <source>
        <dbReference type="SAM" id="Phobius"/>
    </source>
</evidence>
<dbReference type="STRING" id="98765.A0A2R6NML4"/>
<comment type="caution">
    <text evidence="8">The sequence shown here is derived from an EMBL/GenBank/DDBJ whole genome shotgun (WGS) entry which is preliminary data.</text>
</comment>
<dbReference type="PANTHER" id="PTHR12911">
    <property type="entry name" value="SAD1/UNC-84-LIKE PROTEIN-RELATED"/>
    <property type="match status" value="1"/>
</dbReference>
<keyword evidence="9" id="KW-1185">Reference proteome</keyword>